<dbReference type="CDD" id="cd01392">
    <property type="entry name" value="HTH_LacI"/>
    <property type="match status" value="1"/>
</dbReference>
<gene>
    <name evidence="5" type="ORF">C8D99_10241</name>
</gene>
<dbReference type="Gene3D" id="3.40.50.2300">
    <property type="match status" value="2"/>
</dbReference>
<dbReference type="PROSITE" id="PS50932">
    <property type="entry name" value="HTH_LACI_2"/>
    <property type="match status" value="1"/>
</dbReference>
<dbReference type="RefSeq" id="WP_133955861.1">
    <property type="nucleotide sequence ID" value="NZ_SORI01000002.1"/>
</dbReference>
<evidence type="ECO:0000313" key="5">
    <source>
        <dbReference type="EMBL" id="TDY63060.1"/>
    </source>
</evidence>
<organism evidence="5 6">
    <name type="scientific">Aminivibrio pyruvatiphilus</name>
    <dbReference type="NCBI Taxonomy" id="1005740"/>
    <lineage>
        <taxon>Bacteria</taxon>
        <taxon>Thermotogati</taxon>
        <taxon>Synergistota</taxon>
        <taxon>Synergistia</taxon>
        <taxon>Synergistales</taxon>
        <taxon>Aminobacteriaceae</taxon>
        <taxon>Aminivibrio</taxon>
    </lineage>
</organism>
<dbReference type="InterPro" id="IPR010982">
    <property type="entry name" value="Lambda_DNA-bd_dom_sf"/>
</dbReference>
<reference evidence="5 6" key="1">
    <citation type="submission" date="2019-03" db="EMBL/GenBank/DDBJ databases">
        <title>Genomic Encyclopedia of Type Strains, Phase IV (KMG-IV): sequencing the most valuable type-strain genomes for metagenomic binning, comparative biology and taxonomic classification.</title>
        <authorList>
            <person name="Goeker M."/>
        </authorList>
    </citation>
    <scope>NUCLEOTIDE SEQUENCE [LARGE SCALE GENOMIC DNA]</scope>
    <source>
        <strain evidence="5 6">DSM 25964</strain>
    </source>
</reference>
<dbReference type="Pfam" id="PF13407">
    <property type="entry name" value="Peripla_BP_4"/>
    <property type="match status" value="1"/>
</dbReference>
<evidence type="ECO:0000256" key="1">
    <source>
        <dbReference type="ARBA" id="ARBA00023015"/>
    </source>
</evidence>
<dbReference type="PANTHER" id="PTHR30146">
    <property type="entry name" value="LACI-RELATED TRANSCRIPTIONAL REPRESSOR"/>
    <property type="match status" value="1"/>
</dbReference>
<dbReference type="EMBL" id="SORI01000002">
    <property type="protein sequence ID" value="TDY63060.1"/>
    <property type="molecule type" value="Genomic_DNA"/>
</dbReference>
<dbReference type="PROSITE" id="PS00356">
    <property type="entry name" value="HTH_LACI_1"/>
    <property type="match status" value="1"/>
</dbReference>
<dbReference type="GO" id="GO:0003700">
    <property type="term" value="F:DNA-binding transcription factor activity"/>
    <property type="evidence" value="ECO:0007669"/>
    <property type="project" value="TreeGrafter"/>
</dbReference>
<dbReference type="Proteomes" id="UP000295066">
    <property type="component" value="Unassembled WGS sequence"/>
</dbReference>
<dbReference type="SMART" id="SM00354">
    <property type="entry name" value="HTH_LACI"/>
    <property type="match status" value="1"/>
</dbReference>
<dbReference type="AlphaFoldDB" id="A0A4R8MBK9"/>
<name>A0A4R8MBK9_9BACT</name>
<dbReference type="Gene3D" id="1.10.260.40">
    <property type="entry name" value="lambda repressor-like DNA-binding domains"/>
    <property type="match status" value="1"/>
</dbReference>
<dbReference type="GO" id="GO:0000976">
    <property type="term" value="F:transcription cis-regulatory region binding"/>
    <property type="evidence" value="ECO:0007669"/>
    <property type="project" value="TreeGrafter"/>
</dbReference>
<keyword evidence="2" id="KW-0238">DNA-binding</keyword>
<evidence type="ECO:0000256" key="3">
    <source>
        <dbReference type="ARBA" id="ARBA00023163"/>
    </source>
</evidence>
<dbReference type="PANTHER" id="PTHR30146:SF152">
    <property type="entry name" value="TRANSCRIPTIONAL REGULATORY PROTEIN"/>
    <property type="match status" value="1"/>
</dbReference>
<dbReference type="SUPFAM" id="SSF53822">
    <property type="entry name" value="Periplasmic binding protein-like I"/>
    <property type="match status" value="1"/>
</dbReference>
<comment type="caution">
    <text evidence="5">The sequence shown here is derived from an EMBL/GenBank/DDBJ whole genome shotgun (WGS) entry which is preliminary data.</text>
</comment>
<dbReference type="InterPro" id="IPR028082">
    <property type="entry name" value="Peripla_BP_I"/>
</dbReference>
<dbReference type="Pfam" id="PF00356">
    <property type="entry name" value="LacI"/>
    <property type="match status" value="1"/>
</dbReference>
<accession>A0A4R8MBK9</accession>
<feature type="domain" description="HTH lacI-type" evidence="4">
    <location>
        <begin position="8"/>
        <end position="62"/>
    </location>
</feature>
<keyword evidence="6" id="KW-1185">Reference proteome</keyword>
<dbReference type="InterPro" id="IPR025997">
    <property type="entry name" value="SBP_2_dom"/>
</dbReference>
<proteinExistence type="predicted"/>
<keyword evidence="3" id="KW-0804">Transcription</keyword>
<sequence length="348" mass="38540">MSGMKARTTMKDIARAAGVSSVTVHKAIYSKKGVSSETREKILRLAEAMDYSVNAAASSLKRGALHIAVVLQSVSNPVNYFFRSMWAGIDKVERDLLDYRVRITRFECGDDWVSQEKILASIAERKDIDGVVIQCWDETRLNGVIDRLYDQGIPVVTANSDAVGSKRIACVSGPNERIGRLAAELLRAFLPGGGKIVMVGGRPGVEIHNAHRRGFRAFMEETGYSFPIAEVDGDGDPGRVRNDFSRALDGIEDGGGVYAISSRDTLLACREIQERGIDDRVRLVGSDVFRELVPFFEQGILRATVWKNQQAQAERAVLALYRYLTGRQAEWEPIGIGVVLRNNLEDYL</sequence>
<evidence type="ECO:0000259" key="4">
    <source>
        <dbReference type="PROSITE" id="PS50932"/>
    </source>
</evidence>
<keyword evidence="1" id="KW-0805">Transcription regulation</keyword>
<dbReference type="SUPFAM" id="SSF47413">
    <property type="entry name" value="lambda repressor-like DNA-binding domains"/>
    <property type="match status" value="1"/>
</dbReference>
<dbReference type="OrthoDB" id="569491at2"/>
<evidence type="ECO:0000256" key="2">
    <source>
        <dbReference type="ARBA" id="ARBA00023125"/>
    </source>
</evidence>
<protein>
    <submittedName>
        <fullName evidence="5">LacI family transcriptional regulator</fullName>
    </submittedName>
</protein>
<evidence type="ECO:0000313" key="6">
    <source>
        <dbReference type="Proteomes" id="UP000295066"/>
    </source>
</evidence>
<dbReference type="InterPro" id="IPR000843">
    <property type="entry name" value="HTH_LacI"/>
</dbReference>